<reference evidence="1 2" key="1">
    <citation type="submission" date="2022-04" db="EMBL/GenBank/DDBJ databases">
        <authorList>
            <person name="Huq M.A."/>
        </authorList>
    </citation>
    <scope>NUCLEOTIDE SEQUENCE [LARGE SCALE GENOMIC DNA]</scope>
    <source>
        <strain evidence="1 2">MAH-33</strain>
    </source>
</reference>
<proteinExistence type="predicted"/>
<dbReference type="RefSeq" id="WP_201516585.1">
    <property type="nucleotide sequence ID" value="NZ_JALKHS010000002.1"/>
</dbReference>
<accession>A0ABT0DSD9</accession>
<name>A0ABT0DSD9_9SPHN</name>
<sequence length="61" mass="6710">MTINRPPKALHSLSPADFRARNGAGFRACDMFPGQLKPTRSKAIGHDQITRATTLNIESMN</sequence>
<evidence type="ECO:0000313" key="2">
    <source>
        <dbReference type="Proteomes" id="UP001203512"/>
    </source>
</evidence>
<protein>
    <submittedName>
        <fullName evidence="1">Uncharacterized protein</fullName>
    </submittedName>
</protein>
<organism evidence="1 2">
    <name type="scientific">Sphingobium agri</name>
    <dbReference type="NCBI Taxonomy" id="2933566"/>
    <lineage>
        <taxon>Bacteria</taxon>
        <taxon>Pseudomonadati</taxon>
        <taxon>Pseudomonadota</taxon>
        <taxon>Alphaproteobacteria</taxon>
        <taxon>Sphingomonadales</taxon>
        <taxon>Sphingomonadaceae</taxon>
        <taxon>Sphingobium</taxon>
    </lineage>
</organism>
<keyword evidence="2" id="KW-1185">Reference proteome</keyword>
<dbReference type="Proteomes" id="UP001203512">
    <property type="component" value="Unassembled WGS sequence"/>
</dbReference>
<dbReference type="EMBL" id="JALKHS010000002">
    <property type="protein sequence ID" value="MCK0530021.1"/>
    <property type="molecule type" value="Genomic_DNA"/>
</dbReference>
<comment type="caution">
    <text evidence="1">The sequence shown here is derived from an EMBL/GenBank/DDBJ whole genome shotgun (WGS) entry which is preliminary data.</text>
</comment>
<gene>
    <name evidence="1" type="ORF">MU848_00320</name>
</gene>
<evidence type="ECO:0000313" key="1">
    <source>
        <dbReference type="EMBL" id="MCK0530021.1"/>
    </source>
</evidence>